<dbReference type="EMBL" id="JBHLXE010000123">
    <property type="protein sequence ID" value="MFC0181032.1"/>
    <property type="molecule type" value="Genomic_DNA"/>
</dbReference>
<dbReference type="InterPro" id="IPR030931">
    <property type="entry name" value="Group_II_RT_mat"/>
</dbReference>
<dbReference type="InterPro" id="IPR043502">
    <property type="entry name" value="DNA/RNA_pol_sf"/>
</dbReference>
<keyword evidence="12" id="KW-1185">Reference proteome</keyword>
<keyword evidence="2 11" id="KW-0808">Transferase</keyword>
<feature type="domain" description="Reverse transcriptase" evidence="10">
    <location>
        <begin position="49"/>
        <end position="287"/>
    </location>
</feature>
<evidence type="ECO:0000256" key="5">
    <source>
        <dbReference type="ARBA" id="ARBA00022842"/>
    </source>
</evidence>
<dbReference type="InterPro" id="IPR000477">
    <property type="entry name" value="RT_dom"/>
</dbReference>
<evidence type="ECO:0000256" key="7">
    <source>
        <dbReference type="ARBA" id="ARBA00023118"/>
    </source>
</evidence>
<reference evidence="11 12" key="1">
    <citation type="submission" date="2024-09" db="EMBL/GenBank/DDBJ databases">
        <authorList>
            <person name="Sun Q."/>
            <person name="Mori K."/>
        </authorList>
    </citation>
    <scope>NUCLEOTIDE SEQUENCE [LARGE SCALE GENOMIC DNA]</scope>
    <source>
        <strain evidence="11 12">CCM 8545</strain>
    </source>
</reference>
<evidence type="ECO:0000259" key="10">
    <source>
        <dbReference type="PROSITE" id="PS50878"/>
    </source>
</evidence>
<dbReference type="InterPro" id="IPR013597">
    <property type="entry name" value="Mat_intron_G2"/>
</dbReference>
<keyword evidence="6 11" id="KW-0695">RNA-directed DNA polymerase</keyword>
<dbReference type="InterPro" id="IPR051083">
    <property type="entry name" value="GrpII_Intron_Splice-Mob/Def"/>
</dbReference>
<evidence type="ECO:0000256" key="3">
    <source>
        <dbReference type="ARBA" id="ARBA00022695"/>
    </source>
</evidence>
<accession>A0ABV6CEH1</accession>
<dbReference type="InterPro" id="IPR000123">
    <property type="entry name" value="Reverse_transcriptase_msDNA"/>
</dbReference>
<dbReference type="Pfam" id="PF08388">
    <property type="entry name" value="GIIM"/>
    <property type="match status" value="1"/>
</dbReference>
<dbReference type="RefSeq" id="WP_385878408.1">
    <property type="nucleotide sequence ID" value="NZ_JBHLXE010000123.1"/>
</dbReference>
<keyword evidence="4" id="KW-0479">Metal-binding</keyword>
<dbReference type="CDD" id="cd01651">
    <property type="entry name" value="RT_G2_intron"/>
    <property type="match status" value="1"/>
</dbReference>
<gene>
    <name evidence="11" type="primary">ltrA</name>
    <name evidence="11" type="ORF">ACFFIT_13245</name>
</gene>
<comment type="caution">
    <text evidence="11">The sequence shown here is derived from an EMBL/GenBank/DDBJ whole genome shotgun (WGS) entry which is preliminary data.</text>
</comment>
<dbReference type="PANTHER" id="PTHR34047:SF3">
    <property type="entry name" value="BLR2052 PROTEIN"/>
    <property type="match status" value="1"/>
</dbReference>
<evidence type="ECO:0000256" key="9">
    <source>
        <dbReference type="ARBA" id="ARBA00048173"/>
    </source>
</evidence>
<dbReference type="PANTHER" id="PTHR34047">
    <property type="entry name" value="NUCLEAR INTRON MATURASE 1, MITOCHONDRIAL-RELATED"/>
    <property type="match status" value="1"/>
</dbReference>
<evidence type="ECO:0000256" key="4">
    <source>
        <dbReference type="ARBA" id="ARBA00022723"/>
    </source>
</evidence>
<evidence type="ECO:0000256" key="2">
    <source>
        <dbReference type="ARBA" id="ARBA00022679"/>
    </source>
</evidence>
<comment type="similarity">
    <text evidence="8">Belongs to the bacterial reverse transcriptase family.</text>
</comment>
<keyword evidence="5" id="KW-0460">Magnesium</keyword>
<dbReference type="Proteomes" id="UP001589758">
    <property type="component" value="Unassembled WGS sequence"/>
</dbReference>
<dbReference type="NCBIfam" id="TIGR04416">
    <property type="entry name" value="group_II_RT_mat"/>
    <property type="match status" value="1"/>
</dbReference>
<proteinExistence type="inferred from homology"/>
<evidence type="ECO:0000256" key="6">
    <source>
        <dbReference type="ARBA" id="ARBA00022918"/>
    </source>
</evidence>
<dbReference type="PROSITE" id="PS50878">
    <property type="entry name" value="RT_POL"/>
    <property type="match status" value="1"/>
</dbReference>
<dbReference type="GO" id="GO:0003964">
    <property type="term" value="F:RNA-directed DNA polymerase activity"/>
    <property type="evidence" value="ECO:0007669"/>
    <property type="project" value="UniProtKB-KW"/>
</dbReference>
<evidence type="ECO:0000256" key="1">
    <source>
        <dbReference type="ARBA" id="ARBA00012493"/>
    </source>
</evidence>
<organism evidence="11 12">
    <name type="scientific">Thorsellia kenyensis</name>
    <dbReference type="NCBI Taxonomy" id="1549888"/>
    <lineage>
        <taxon>Bacteria</taxon>
        <taxon>Pseudomonadati</taxon>
        <taxon>Pseudomonadota</taxon>
        <taxon>Gammaproteobacteria</taxon>
        <taxon>Enterobacterales</taxon>
        <taxon>Thorselliaceae</taxon>
        <taxon>Thorsellia</taxon>
    </lineage>
</organism>
<sequence>MNRTKPFLISLWKVQEAWQRVKGNGGSAGIDKISIEAFERDLAKNLYKIWNRLSSGTYFPPPVKRVEIPKSDGKMRPLGIPTVGDRVAQMAVKLEIEQQWDAKFHASSFGYRQGKSAHDAVAQARSNCFKYKWVVDLDIKGFFDNIDHELMLKAIDKQTPPKWVRLALVRWLKADVMYPDGSIESRESGTPQGGVISPLLANLFLHYTFDKWMEREFPTLPFERYADDAIIHCTSDKQAQFVLDKLKGRMRDCKLELHSEKTKIVNCDVGTNKQAKYNKFDFLGFTFRRRRSINTRTNQVFTGFLPAISDEKKNAIKQTINAFNWQALIPKGLDNVARAINPYIRGIINYYSKFYPSELEDIWRVLDGRLVRWIMRKRKRYKGKKTKTYRLIEELKSSPRFGRLFAHWHLMQLKRN</sequence>
<keyword evidence="7" id="KW-0051">Antiviral defense</keyword>
<name>A0ABV6CEH1_9GAMM</name>
<dbReference type="Pfam" id="PF00078">
    <property type="entry name" value="RVT_1"/>
    <property type="match status" value="1"/>
</dbReference>
<evidence type="ECO:0000313" key="12">
    <source>
        <dbReference type="Proteomes" id="UP001589758"/>
    </source>
</evidence>
<dbReference type="EC" id="2.7.7.49" evidence="1"/>
<protein>
    <recommendedName>
        <fullName evidence="1">RNA-directed DNA polymerase</fullName>
        <ecNumber evidence="1">2.7.7.49</ecNumber>
    </recommendedName>
</protein>
<evidence type="ECO:0000313" key="11">
    <source>
        <dbReference type="EMBL" id="MFC0181032.1"/>
    </source>
</evidence>
<evidence type="ECO:0000256" key="8">
    <source>
        <dbReference type="ARBA" id="ARBA00034120"/>
    </source>
</evidence>
<dbReference type="PRINTS" id="PR00866">
    <property type="entry name" value="RNADNAPOLMS"/>
</dbReference>
<comment type="catalytic activity">
    <reaction evidence="9">
        <text>DNA(n) + a 2'-deoxyribonucleoside 5'-triphosphate = DNA(n+1) + diphosphate</text>
        <dbReference type="Rhea" id="RHEA:22508"/>
        <dbReference type="Rhea" id="RHEA-COMP:17339"/>
        <dbReference type="Rhea" id="RHEA-COMP:17340"/>
        <dbReference type="ChEBI" id="CHEBI:33019"/>
        <dbReference type="ChEBI" id="CHEBI:61560"/>
        <dbReference type="ChEBI" id="CHEBI:173112"/>
        <dbReference type="EC" id="2.7.7.49"/>
    </reaction>
</comment>
<dbReference type="SUPFAM" id="SSF56672">
    <property type="entry name" value="DNA/RNA polymerases"/>
    <property type="match status" value="1"/>
</dbReference>
<keyword evidence="3 11" id="KW-0548">Nucleotidyltransferase</keyword>